<dbReference type="InterPro" id="IPR001278">
    <property type="entry name" value="Arg-tRNA-ligase"/>
</dbReference>
<comment type="catalytic activity">
    <reaction evidence="11">
        <text>tRNA(Arg) + L-arginine + ATP = L-arginyl-tRNA(Arg) + AMP + diphosphate</text>
        <dbReference type="Rhea" id="RHEA:20301"/>
        <dbReference type="Rhea" id="RHEA-COMP:9658"/>
        <dbReference type="Rhea" id="RHEA-COMP:9673"/>
        <dbReference type="ChEBI" id="CHEBI:30616"/>
        <dbReference type="ChEBI" id="CHEBI:32682"/>
        <dbReference type="ChEBI" id="CHEBI:33019"/>
        <dbReference type="ChEBI" id="CHEBI:78442"/>
        <dbReference type="ChEBI" id="CHEBI:78513"/>
        <dbReference type="ChEBI" id="CHEBI:456215"/>
        <dbReference type="EC" id="6.1.1.19"/>
    </reaction>
</comment>
<evidence type="ECO:0000259" key="15">
    <source>
        <dbReference type="SMART" id="SM00836"/>
    </source>
</evidence>
<dbReference type="SUPFAM" id="SSF52374">
    <property type="entry name" value="Nucleotidylyl transferase"/>
    <property type="match status" value="1"/>
</dbReference>
<dbReference type="Pfam" id="PF03485">
    <property type="entry name" value="Arg_tRNA_synt_N"/>
    <property type="match status" value="1"/>
</dbReference>
<dbReference type="GO" id="GO:0005829">
    <property type="term" value="C:cytosol"/>
    <property type="evidence" value="ECO:0007669"/>
    <property type="project" value="UniProtKB-SubCell"/>
</dbReference>
<dbReference type="FunFam" id="3.30.1360.70:FF:000002">
    <property type="entry name" value="arginine--tRNA ligase, cytoplasmic"/>
    <property type="match status" value="1"/>
</dbReference>
<keyword evidence="14" id="KW-0175">Coiled coil</keyword>
<evidence type="ECO:0000313" key="18">
    <source>
        <dbReference type="Proteomes" id="UP001054837"/>
    </source>
</evidence>
<dbReference type="HAMAP" id="MF_00123">
    <property type="entry name" value="Arg_tRNA_synth"/>
    <property type="match status" value="1"/>
</dbReference>
<evidence type="ECO:0000256" key="12">
    <source>
        <dbReference type="ARBA" id="ARBA00071644"/>
    </source>
</evidence>
<dbReference type="InterPro" id="IPR008909">
    <property type="entry name" value="DALR_anticod-bd"/>
</dbReference>
<keyword evidence="8 13" id="KW-0648">Protein biosynthesis</keyword>
<dbReference type="InterPro" id="IPR005148">
    <property type="entry name" value="Arg-tRNA-synth_N"/>
</dbReference>
<dbReference type="PRINTS" id="PR01038">
    <property type="entry name" value="TRNASYNTHARG"/>
</dbReference>
<proteinExistence type="inferred from homology"/>
<dbReference type="AlphaFoldDB" id="A0AAV4WPU8"/>
<keyword evidence="6 13" id="KW-0547">Nucleotide-binding</keyword>
<keyword evidence="7 13" id="KW-0067">ATP-binding</keyword>
<evidence type="ECO:0000256" key="13">
    <source>
        <dbReference type="RuleBase" id="RU363038"/>
    </source>
</evidence>
<evidence type="ECO:0000256" key="10">
    <source>
        <dbReference type="ARBA" id="ARBA00033033"/>
    </source>
</evidence>
<dbReference type="Gene3D" id="1.10.730.10">
    <property type="entry name" value="Isoleucyl-tRNA Synthetase, Domain 1"/>
    <property type="match status" value="1"/>
</dbReference>
<dbReference type="InterPro" id="IPR036695">
    <property type="entry name" value="Arg-tRNA-synth_N_sf"/>
</dbReference>
<evidence type="ECO:0000313" key="17">
    <source>
        <dbReference type="EMBL" id="GIY84617.1"/>
    </source>
</evidence>
<comment type="similarity">
    <text evidence="2 13">Belongs to the class-I aminoacyl-tRNA synthetase family.</text>
</comment>
<dbReference type="SUPFAM" id="SSF47323">
    <property type="entry name" value="Anticodon-binding domain of a subclass of class I aminoacyl-tRNA synthetases"/>
    <property type="match status" value="1"/>
</dbReference>
<dbReference type="EC" id="6.1.1.19" evidence="3"/>
<name>A0AAV4WPU8_9ARAC</name>
<dbReference type="SMART" id="SM01016">
    <property type="entry name" value="Arg_tRNA_synt_N"/>
    <property type="match status" value="1"/>
</dbReference>
<protein>
    <recommendedName>
        <fullName evidence="12">Probable arginine--tRNA ligase, cytoplasmic</fullName>
        <ecNumber evidence="3">6.1.1.19</ecNumber>
    </recommendedName>
    <alternativeName>
        <fullName evidence="10">Arginyl-tRNA synthetase</fullName>
    </alternativeName>
</protein>
<evidence type="ECO:0000256" key="4">
    <source>
        <dbReference type="ARBA" id="ARBA00022490"/>
    </source>
</evidence>
<dbReference type="GO" id="GO:0004814">
    <property type="term" value="F:arginine-tRNA ligase activity"/>
    <property type="evidence" value="ECO:0007669"/>
    <property type="project" value="UniProtKB-EC"/>
</dbReference>
<keyword evidence="18" id="KW-1185">Reference proteome</keyword>
<dbReference type="InterPro" id="IPR009080">
    <property type="entry name" value="tRNAsynth_Ia_anticodon-bd"/>
</dbReference>
<dbReference type="Pfam" id="PF05746">
    <property type="entry name" value="DALR_1"/>
    <property type="match status" value="1"/>
</dbReference>
<sequence length="654" mass="74756">MDSISPIKSVEQIQQLLNEIKSEVDAVENLKVDVNLSQEISTLQAENEKLKYRISILKRHAEEMTETVALQGSILDVLQTIFTGAIVKSFPDLENFQCKVTRSTSEKFGDYQCNSAMMIAQIMRQRNIKMSPIEIAEKIVANFSFPLMVDSLNVAKPGFINVKIKQCFYSQRVSYLLNEGVKPPPLKKRKIIVDFSSPNVAKEMHVGHLRSTIIGESICRLLEFSGNDVLRLNHIGDWGTQFGMLIAHLQDKFPNYMEKSPPIQNLQEFYKESKKRFDSDEEFKKRAYSCVVKLQNYEPNIIKAWKLICDVTRDEISKIYERLDITIIERGESFYQERMKTLVKELEDRGVLVEDEGRKVLFVEGVSVPLTIIKSDGSFMYSTSDLAAIRQRVEEEKGDWLIYVVDAGQSLHLESVYKAARSLGFCPPEVRTDHAAFGLVLGEDKKKFKTRSGDTVKLANLLDEGLQKSLQKLKEKKRDEVLTPEELKAAQEAVAYGCIKYADLSHNRVHDYVFSFDRMLDDRGNSAVYLLYSLVRIRSIARNVNIDECTLKESAKTTKIELIHEKELKLAKIISRFQEILINVIEELSLHTLCDYLYELSVTFSEFYDNCYIISKESGEIKDVNMSRLLLCEATASIMTTGFHILGLKPVAKM</sequence>
<dbReference type="InterPro" id="IPR035684">
    <property type="entry name" value="ArgRS_core"/>
</dbReference>
<evidence type="ECO:0000256" key="14">
    <source>
        <dbReference type="SAM" id="Coils"/>
    </source>
</evidence>
<dbReference type="GO" id="GO:0006420">
    <property type="term" value="P:arginyl-tRNA aminoacylation"/>
    <property type="evidence" value="ECO:0007669"/>
    <property type="project" value="InterPro"/>
</dbReference>
<evidence type="ECO:0000256" key="6">
    <source>
        <dbReference type="ARBA" id="ARBA00022741"/>
    </source>
</evidence>
<evidence type="ECO:0000256" key="5">
    <source>
        <dbReference type="ARBA" id="ARBA00022598"/>
    </source>
</evidence>
<evidence type="ECO:0000256" key="1">
    <source>
        <dbReference type="ARBA" id="ARBA00004514"/>
    </source>
</evidence>
<dbReference type="Gene3D" id="3.30.1360.70">
    <property type="entry name" value="Arginyl tRNA synthetase N-terminal domain"/>
    <property type="match status" value="1"/>
</dbReference>
<evidence type="ECO:0000256" key="2">
    <source>
        <dbReference type="ARBA" id="ARBA00005594"/>
    </source>
</evidence>
<accession>A0AAV4WPU8</accession>
<dbReference type="NCBIfam" id="TIGR00456">
    <property type="entry name" value="argS"/>
    <property type="match status" value="1"/>
</dbReference>
<keyword evidence="5 13" id="KW-0436">Ligase</keyword>
<evidence type="ECO:0000256" key="7">
    <source>
        <dbReference type="ARBA" id="ARBA00022840"/>
    </source>
</evidence>
<feature type="coiled-coil region" evidence="14">
    <location>
        <begin position="10"/>
        <end position="60"/>
    </location>
</feature>
<evidence type="ECO:0000256" key="8">
    <source>
        <dbReference type="ARBA" id="ARBA00022917"/>
    </source>
</evidence>
<dbReference type="PANTHER" id="PTHR11956">
    <property type="entry name" value="ARGINYL-TRNA SYNTHETASE"/>
    <property type="match status" value="1"/>
</dbReference>
<keyword evidence="9 13" id="KW-0030">Aminoacyl-tRNA synthetase</keyword>
<organism evidence="17 18">
    <name type="scientific">Caerostris darwini</name>
    <dbReference type="NCBI Taxonomy" id="1538125"/>
    <lineage>
        <taxon>Eukaryota</taxon>
        <taxon>Metazoa</taxon>
        <taxon>Ecdysozoa</taxon>
        <taxon>Arthropoda</taxon>
        <taxon>Chelicerata</taxon>
        <taxon>Arachnida</taxon>
        <taxon>Araneae</taxon>
        <taxon>Araneomorphae</taxon>
        <taxon>Entelegynae</taxon>
        <taxon>Araneoidea</taxon>
        <taxon>Araneidae</taxon>
        <taxon>Caerostris</taxon>
    </lineage>
</organism>
<dbReference type="SMART" id="SM00836">
    <property type="entry name" value="DALR_1"/>
    <property type="match status" value="1"/>
</dbReference>
<dbReference type="PANTHER" id="PTHR11956:SF5">
    <property type="entry name" value="ARGININE--TRNA LIGASE, CYTOPLASMIC"/>
    <property type="match status" value="1"/>
</dbReference>
<evidence type="ECO:0000259" key="16">
    <source>
        <dbReference type="SMART" id="SM01016"/>
    </source>
</evidence>
<dbReference type="FunFam" id="3.40.50.620:FF:000084">
    <property type="entry name" value="arginine--tRNA ligase, cytoplasmic"/>
    <property type="match status" value="1"/>
</dbReference>
<feature type="domain" description="Arginyl tRNA synthetase N-terminal" evidence="16">
    <location>
        <begin position="76"/>
        <end position="164"/>
    </location>
</feature>
<comment type="caution">
    <text evidence="17">The sequence shown here is derived from an EMBL/GenBank/DDBJ whole genome shotgun (WGS) entry which is preliminary data.</text>
</comment>
<dbReference type="CDD" id="cd00671">
    <property type="entry name" value="ArgRS_core"/>
    <property type="match status" value="1"/>
</dbReference>
<dbReference type="GO" id="GO:0017101">
    <property type="term" value="C:aminoacyl-tRNA synthetase multienzyme complex"/>
    <property type="evidence" value="ECO:0007669"/>
    <property type="project" value="UniProtKB-ARBA"/>
</dbReference>
<gene>
    <name evidence="17" type="primary">rars1</name>
    <name evidence="17" type="ORF">CDAR_169211</name>
</gene>
<keyword evidence="4" id="KW-0963">Cytoplasm</keyword>
<dbReference type="FunFam" id="1.10.730.10:FF:000064">
    <property type="entry name" value="Probable arginine--tRNA ligase, cytoplasmic"/>
    <property type="match status" value="1"/>
</dbReference>
<reference evidence="17 18" key="1">
    <citation type="submission" date="2021-06" db="EMBL/GenBank/DDBJ databases">
        <title>Caerostris darwini draft genome.</title>
        <authorList>
            <person name="Kono N."/>
            <person name="Arakawa K."/>
        </authorList>
    </citation>
    <scope>NUCLEOTIDE SEQUENCE [LARGE SCALE GENOMIC DNA]</scope>
</reference>
<evidence type="ECO:0000256" key="3">
    <source>
        <dbReference type="ARBA" id="ARBA00012837"/>
    </source>
</evidence>
<dbReference type="SUPFAM" id="SSF55190">
    <property type="entry name" value="Arginyl-tRNA synthetase (ArgRS), N-terminal 'additional' domain"/>
    <property type="match status" value="1"/>
</dbReference>
<evidence type="ECO:0000256" key="11">
    <source>
        <dbReference type="ARBA" id="ARBA00049339"/>
    </source>
</evidence>
<dbReference type="Gene3D" id="3.40.50.620">
    <property type="entry name" value="HUPs"/>
    <property type="match status" value="1"/>
</dbReference>
<evidence type="ECO:0000256" key="9">
    <source>
        <dbReference type="ARBA" id="ARBA00023146"/>
    </source>
</evidence>
<dbReference type="InterPro" id="IPR001412">
    <property type="entry name" value="aa-tRNA-synth_I_CS"/>
</dbReference>
<dbReference type="PROSITE" id="PS00178">
    <property type="entry name" value="AA_TRNA_LIGASE_I"/>
    <property type="match status" value="1"/>
</dbReference>
<dbReference type="Proteomes" id="UP001054837">
    <property type="component" value="Unassembled WGS sequence"/>
</dbReference>
<feature type="domain" description="DALR anticodon binding" evidence="15">
    <location>
        <begin position="530"/>
        <end position="654"/>
    </location>
</feature>
<dbReference type="InterPro" id="IPR014729">
    <property type="entry name" value="Rossmann-like_a/b/a_fold"/>
</dbReference>
<comment type="subcellular location">
    <subcellularLocation>
        <location evidence="1">Cytoplasm</location>
        <location evidence="1">Cytosol</location>
    </subcellularLocation>
</comment>
<dbReference type="GO" id="GO:0005524">
    <property type="term" value="F:ATP binding"/>
    <property type="evidence" value="ECO:0007669"/>
    <property type="project" value="UniProtKB-KW"/>
</dbReference>
<dbReference type="Pfam" id="PF00750">
    <property type="entry name" value="tRNA-synt_1d"/>
    <property type="match status" value="1"/>
</dbReference>
<dbReference type="EMBL" id="BPLQ01014939">
    <property type="protein sequence ID" value="GIY84617.1"/>
    <property type="molecule type" value="Genomic_DNA"/>
</dbReference>